<name>A0A1Y2I1D0_9FUNG</name>
<keyword evidence="4" id="KW-1185">Reference proteome</keyword>
<feature type="region of interest" description="Disordered" evidence="2">
    <location>
        <begin position="1"/>
        <end position="26"/>
    </location>
</feature>
<evidence type="ECO:0000256" key="1">
    <source>
        <dbReference type="PROSITE-ProRule" id="PRU00221"/>
    </source>
</evidence>
<evidence type="ECO:0000313" key="4">
    <source>
        <dbReference type="Proteomes" id="UP000193411"/>
    </source>
</evidence>
<reference evidence="3 4" key="1">
    <citation type="submission" date="2016-07" db="EMBL/GenBank/DDBJ databases">
        <title>Pervasive Adenine N6-methylation of Active Genes in Fungi.</title>
        <authorList>
            <consortium name="DOE Joint Genome Institute"/>
            <person name="Mondo S.J."/>
            <person name="Dannebaum R.O."/>
            <person name="Kuo R.C."/>
            <person name="Labutti K."/>
            <person name="Haridas S."/>
            <person name="Kuo A."/>
            <person name="Salamov A."/>
            <person name="Ahrendt S.R."/>
            <person name="Lipzen A."/>
            <person name="Sullivan W."/>
            <person name="Andreopoulos W.B."/>
            <person name="Clum A."/>
            <person name="Lindquist E."/>
            <person name="Daum C."/>
            <person name="Ramamoorthy G.K."/>
            <person name="Gryganskyi A."/>
            <person name="Culley D."/>
            <person name="Magnuson J.K."/>
            <person name="James T.Y."/>
            <person name="O'Malley M.A."/>
            <person name="Stajich J.E."/>
            <person name="Spatafora J.W."/>
            <person name="Visel A."/>
            <person name="Grigoriev I.V."/>
        </authorList>
    </citation>
    <scope>NUCLEOTIDE SEQUENCE [LARGE SCALE GENOMIC DNA]</scope>
    <source>
        <strain evidence="3 4">PL171</strain>
    </source>
</reference>
<gene>
    <name evidence="3" type="ORF">BCR44DRAFT_125254</name>
</gene>
<dbReference type="Proteomes" id="UP000193411">
    <property type="component" value="Unassembled WGS sequence"/>
</dbReference>
<keyword evidence="1" id="KW-0853">WD repeat</keyword>
<feature type="repeat" description="WD" evidence="1">
    <location>
        <begin position="285"/>
        <end position="319"/>
    </location>
</feature>
<dbReference type="SMART" id="SM00320">
    <property type="entry name" value="WD40"/>
    <property type="match status" value="3"/>
</dbReference>
<dbReference type="PROSITE" id="PS50082">
    <property type="entry name" value="WD_REPEATS_2"/>
    <property type="match status" value="1"/>
</dbReference>
<evidence type="ECO:0000313" key="3">
    <source>
        <dbReference type="EMBL" id="ORZ39202.1"/>
    </source>
</evidence>
<protein>
    <submittedName>
        <fullName evidence="3">WD40-repeat-containing domain protein</fullName>
    </submittedName>
</protein>
<organism evidence="3 4">
    <name type="scientific">Catenaria anguillulae PL171</name>
    <dbReference type="NCBI Taxonomy" id="765915"/>
    <lineage>
        <taxon>Eukaryota</taxon>
        <taxon>Fungi</taxon>
        <taxon>Fungi incertae sedis</taxon>
        <taxon>Blastocladiomycota</taxon>
        <taxon>Blastocladiomycetes</taxon>
        <taxon>Blastocladiales</taxon>
        <taxon>Catenariaceae</taxon>
        <taxon>Catenaria</taxon>
    </lineage>
</organism>
<dbReference type="STRING" id="765915.A0A1Y2I1D0"/>
<dbReference type="InterPro" id="IPR036322">
    <property type="entry name" value="WD40_repeat_dom_sf"/>
</dbReference>
<dbReference type="Gene3D" id="2.130.10.10">
    <property type="entry name" value="YVTN repeat-like/Quinoprotein amine dehydrogenase"/>
    <property type="match status" value="1"/>
</dbReference>
<feature type="compositionally biased region" description="Acidic residues" evidence="2">
    <location>
        <begin position="1"/>
        <end position="16"/>
    </location>
</feature>
<evidence type="ECO:0000256" key="2">
    <source>
        <dbReference type="SAM" id="MobiDB-lite"/>
    </source>
</evidence>
<dbReference type="InterPro" id="IPR015943">
    <property type="entry name" value="WD40/YVTN_repeat-like_dom_sf"/>
</dbReference>
<comment type="caution">
    <text evidence="3">The sequence shown here is derived from an EMBL/GenBank/DDBJ whole genome shotgun (WGS) entry which is preliminary data.</text>
</comment>
<dbReference type="InterPro" id="IPR001680">
    <property type="entry name" value="WD40_rpt"/>
</dbReference>
<dbReference type="AlphaFoldDB" id="A0A1Y2I1D0"/>
<sequence>MAGGDPDEDEDEEDDAGGGAWSAQIPSEVPTEITRAAYLKGADIQGIDWAALPITRAKYRETRNTEYASYRNTDTQVDPADKLAQFDTAKHMFQFEYTKLSTKSSFAHFQLRNLVWAPTKNDVFYTHDAIVRHWQPLTRASRTFLDCFSDPRATPRGPVRLSSMCAAEGVLVAGGYLGEYIIKPLDDARLPPVAGIVTSDPNGISNQIEVCRARTGGAIGAVVASNDSKVRRMEVETRKIMQTLELGWPVNCAVQSPNRSMLAVVGDSTETRIFDAVHGDEIMQLHGHVDFSFAAAWSPTSPLLATGNQDRTTRIYDLRFPTRTLHTLKSSIGAVRSLRYAADGTLAIAEDADYVHLLCPRMQQMQSLDFFGEISGIAFTPDDMGDRLFIGNADEAYGSLLEYSRVRRAGAGAGGWWGGWEEVQDEKVGGDEDEAALRAGRDDLRMRYSIQGGTPGQYVEVDWGSFGDMFDIGMAGAELV</sequence>
<accession>A0A1Y2I1D0</accession>
<dbReference type="EMBL" id="MCFL01000006">
    <property type="protein sequence ID" value="ORZ39202.1"/>
    <property type="molecule type" value="Genomic_DNA"/>
</dbReference>
<dbReference type="OrthoDB" id="20669at2759"/>
<dbReference type="Pfam" id="PF00400">
    <property type="entry name" value="WD40"/>
    <property type="match status" value="1"/>
</dbReference>
<dbReference type="SUPFAM" id="SSF50978">
    <property type="entry name" value="WD40 repeat-like"/>
    <property type="match status" value="1"/>
</dbReference>
<dbReference type="PROSITE" id="PS50294">
    <property type="entry name" value="WD_REPEATS_REGION"/>
    <property type="match status" value="1"/>
</dbReference>
<dbReference type="PANTHER" id="PTHR43991">
    <property type="entry name" value="WD REPEAT PROTEIN (AFU_ORTHOLOGUE AFUA_8G05640)-RELATED"/>
    <property type="match status" value="1"/>
</dbReference>
<proteinExistence type="predicted"/>
<dbReference type="PANTHER" id="PTHR43991:SF12">
    <property type="entry name" value="WD REPEAT PROTEIN (AFU_ORTHOLOGUE AFUA_8G05640)"/>
    <property type="match status" value="1"/>
</dbReference>